<evidence type="ECO:0000259" key="5">
    <source>
        <dbReference type="PROSITE" id="PS51891"/>
    </source>
</evidence>
<dbReference type="AlphaFoldDB" id="A0A4Y8RUQ0"/>
<comment type="caution">
    <text evidence="6">The sequence shown here is derived from an EMBL/GenBank/DDBJ whole genome shotgun (WGS) entry which is preliminary data.</text>
</comment>
<evidence type="ECO:0000256" key="1">
    <source>
        <dbReference type="ARBA" id="ARBA00005495"/>
    </source>
</evidence>
<dbReference type="InterPro" id="IPR006913">
    <property type="entry name" value="CENP-V/GFA"/>
</dbReference>
<comment type="similarity">
    <text evidence="1">Belongs to the Gfa family.</text>
</comment>
<dbReference type="EMBL" id="SOZD01000001">
    <property type="protein sequence ID" value="TFF27673.1"/>
    <property type="molecule type" value="Genomic_DNA"/>
</dbReference>
<evidence type="ECO:0000256" key="2">
    <source>
        <dbReference type="ARBA" id="ARBA00022723"/>
    </source>
</evidence>
<evidence type="ECO:0000256" key="4">
    <source>
        <dbReference type="ARBA" id="ARBA00023239"/>
    </source>
</evidence>
<name>A0A4Y8RUQ0_9HYPH</name>
<dbReference type="GO" id="GO:0016846">
    <property type="term" value="F:carbon-sulfur lyase activity"/>
    <property type="evidence" value="ECO:0007669"/>
    <property type="project" value="InterPro"/>
</dbReference>
<keyword evidence="4" id="KW-0456">Lyase</keyword>
<gene>
    <name evidence="6" type="ORF">E3C22_04245</name>
</gene>
<evidence type="ECO:0000313" key="6">
    <source>
        <dbReference type="EMBL" id="TFF27673.1"/>
    </source>
</evidence>
<organism evidence="6 7">
    <name type="scientific">Jiella endophytica</name>
    <dbReference type="NCBI Taxonomy" id="2558362"/>
    <lineage>
        <taxon>Bacteria</taxon>
        <taxon>Pseudomonadati</taxon>
        <taxon>Pseudomonadota</taxon>
        <taxon>Alphaproteobacteria</taxon>
        <taxon>Hyphomicrobiales</taxon>
        <taxon>Aurantimonadaceae</taxon>
        <taxon>Jiella</taxon>
    </lineage>
</organism>
<dbReference type="Pfam" id="PF04828">
    <property type="entry name" value="GFA"/>
    <property type="match status" value="1"/>
</dbReference>
<keyword evidence="2" id="KW-0479">Metal-binding</keyword>
<dbReference type="PROSITE" id="PS51891">
    <property type="entry name" value="CENP_V_GFA"/>
    <property type="match status" value="1"/>
</dbReference>
<dbReference type="PANTHER" id="PTHR33337">
    <property type="entry name" value="GFA DOMAIN-CONTAINING PROTEIN"/>
    <property type="match status" value="1"/>
</dbReference>
<reference evidence="6 7" key="1">
    <citation type="submission" date="2019-03" db="EMBL/GenBank/DDBJ databases">
        <title>Jiella endophytica sp. nov., a novel endophytic bacterium isolated from root of Ficus microcarpa Linn. f.</title>
        <authorList>
            <person name="Tuo L."/>
        </authorList>
    </citation>
    <scope>NUCLEOTIDE SEQUENCE [LARGE SCALE GENOMIC DNA]</scope>
    <source>
        <strain evidence="6 7">CBS5Q-3</strain>
    </source>
</reference>
<dbReference type="GO" id="GO:0046872">
    <property type="term" value="F:metal ion binding"/>
    <property type="evidence" value="ECO:0007669"/>
    <property type="project" value="UniProtKB-KW"/>
</dbReference>
<proteinExistence type="inferred from homology"/>
<keyword evidence="7" id="KW-1185">Reference proteome</keyword>
<dbReference type="PANTHER" id="PTHR33337:SF40">
    <property type="entry name" value="CENP-V_GFA DOMAIN-CONTAINING PROTEIN-RELATED"/>
    <property type="match status" value="1"/>
</dbReference>
<feature type="domain" description="CENP-V/GFA" evidence="5">
    <location>
        <begin position="6"/>
        <end position="119"/>
    </location>
</feature>
<sequence length="145" mass="15735">MAMKRLQAKCLCGGVRIDADIAEQEVGVCHCDICRRWAGGPFTAVEASENVVVAGTDLLGIYGSSEWGERGFCNACGSTLFWRSKDAAHYAISAMAFDDLTEAVLTKEIFIDSKPDWYSFAEQTTKMTGAEFLAQFASGEDKPNG</sequence>
<dbReference type="OrthoDB" id="9807246at2"/>
<evidence type="ECO:0000313" key="7">
    <source>
        <dbReference type="Proteomes" id="UP000298179"/>
    </source>
</evidence>
<evidence type="ECO:0000256" key="3">
    <source>
        <dbReference type="ARBA" id="ARBA00022833"/>
    </source>
</evidence>
<accession>A0A4Y8RUQ0</accession>
<dbReference type="InterPro" id="IPR011057">
    <property type="entry name" value="Mss4-like_sf"/>
</dbReference>
<keyword evidence="3" id="KW-0862">Zinc</keyword>
<dbReference type="Gene3D" id="3.90.1590.10">
    <property type="entry name" value="glutathione-dependent formaldehyde- activating enzyme (gfa)"/>
    <property type="match status" value="1"/>
</dbReference>
<dbReference type="SUPFAM" id="SSF51316">
    <property type="entry name" value="Mss4-like"/>
    <property type="match status" value="1"/>
</dbReference>
<dbReference type="Proteomes" id="UP000298179">
    <property type="component" value="Unassembled WGS sequence"/>
</dbReference>
<protein>
    <submittedName>
        <fullName evidence="6">GFA family protein</fullName>
    </submittedName>
</protein>